<dbReference type="GO" id="GO:0016491">
    <property type="term" value="F:oxidoreductase activity"/>
    <property type="evidence" value="ECO:0007669"/>
    <property type="project" value="UniProtKB-KW"/>
</dbReference>
<dbReference type="PANTHER" id="PTHR43273">
    <property type="entry name" value="ANAEROBIC SULFATASE-MATURATING ENZYME HOMOLOG ASLB-RELATED"/>
    <property type="match status" value="1"/>
</dbReference>
<dbReference type="Proteomes" id="UP000267858">
    <property type="component" value="Chromosome"/>
</dbReference>
<name>A0A6D2GEX3_SALER</name>
<keyword evidence="4" id="KW-0560">Oxidoreductase</keyword>
<keyword evidence="2" id="KW-0479">Metal-binding</keyword>
<dbReference type="EC" id="1.1.99.-" evidence="4"/>
<dbReference type="PANTHER" id="PTHR43273:SF3">
    <property type="entry name" value="ANAEROBIC SULFATASE-MATURATING ENZYME HOMOLOG ASLB-RELATED"/>
    <property type="match status" value="1"/>
</dbReference>
<dbReference type="SUPFAM" id="SSF102114">
    <property type="entry name" value="Radical SAM enzymes"/>
    <property type="match status" value="1"/>
</dbReference>
<keyword evidence="2" id="KW-0408">Iron</keyword>
<sequence length="118" mass="13629">MNGDVYNCDHFVYPQYKLGNIHDTTLRQMNNSAQNQQFGLDKSRDMAQECHACPWQFACYGGCPKHRFLPSASGQLKQNYLCAGYQRFFSHTAPMMKAMKTLYENNLSPAEIRSVFFK</sequence>
<evidence type="ECO:0000313" key="4">
    <source>
        <dbReference type="EMBL" id="VEA06477.1"/>
    </source>
</evidence>
<dbReference type="InterPro" id="IPR047207">
    <property type="entry name" value="SPASM_anSME"/>
</dbReference>
<protein>
    <submittedName>
        <fullName evidence="4">Putative arylsulfatase regulator</fullName>
        <ecNumber evidence="4">1.1.99.-</ecNumber>
    </submittedName>
</protein>
<comment type="cofactor">
    <cofactor evidence="1">
        <name>[4Fe-4S] cluster</name>
        <dbReference type="ChEBI" id="CHEBI:49883"/>
    </cofactor>
</comment>
<gene>
    <name evidence="4" type="primary">chuR_3</name>
    <name evidence="4" type="ORF">NCTC5773_04259</name>
</gene>
<organism evidence="4 5">
    <name type="scientific">Salmonella enterica subsp. salamae</name>
    <dbReference type="NCBI Taxonomy" id="59202"/>
    <lineage>
        <taxon>Bacteria</taxon>
        <taxon>Pseudomonadati</taxon>
        <taxon>Pseudomonadota</taxon>
        <taxon>Gammaproteobacteria</taxon>
        <taxon>Enterobacterales</taxon>
        <taxon>Enterobacteriaceae</taxon>
        <taxon>Salmonella</taxon>
    </lineage>
</organism>
<evidence type="ECO:0000259" key="3">
    <source>
        <dbReference type="Pfam" id="PF13186"/>
    </source>
</evidence>
<evidence type="ECO:0000256" key="1">
    <source>
        <dbReference type="ARBA" id="ARBA00001966"/>
    </source>
</evidence>
<dbReference type="Gene3D" id="3.20.20.70">
    <property type="entry name" value="Aldolase class I"/>
    <property type="match status" value="1"/>
</dbReference>
<evidence type="ECO:0000313" key="5">
    <source>
        <dbReference type="Proteomes" id="UP000267858"/>
    </source>
</evidence>
<dbReference type="InterPro" id="IPR023885">
    <property type="entry name" value="4Fe4S-binding_SPASM_dom"/>
</dbReference>
<keyword evidence="2" id="KW-0411">Iron-sulfur</keyword>
<dbReference type="InterPro" id="IPR058240">
    <property type="entry name" value="rSAM_sf"/>
</dbReference>
<reference evidence="4 5" key="1">
    <citation type="submission" date="2018-12" db="EMBL/GenBank/DDBJ databases">
        <authorList>
            <consortium name="Pathogen Informatics"/>
        </authorList>
    </citation>
    <scope>NUCLEOTIDE SEQUENCE [LARGE SCALE GENOMIC DNA]</scope>
    <source>
        <strain evidence="4 5">NCTC5773</strain>
    </source>
</reference>
<evidence type="ECO:0000256" key="2">
    <source>
        <dbReference type="ARBA" id="ARBA00022485"/>
    </source>
</evidence>
<dbReference type="InterPro" id="IPR013785">
    <property type="entry name" value="Aldolase_TIM"/>
</dbReference>
<dbReference type="Pfam" id="PF13186">
    <property type="entry name" value="SPASM"/>
    <property type="match status" value="1"/>
</dbReference>
<dbReference type="AlphaFoldDB" id="A0A6D2GEX3"/>
<dbReference type="NCBIfam" id="TIGR04085">
    <property type="entry name" value="rSAM_more_4Fe4S"/>
    <property type="match status" value="1"/>
</dbReference>
<dbReference type="InterPro" id="IPR023867">
    <property type="entry name" value="Sulphatase_maturase_rSAM"/>
</dbReference>
<dbReference type="EMBL" id="LR134141">
    <property type="protein sequence ID" value="VEA06477.1"/>
    <property type="molecule type" value="Genomic_DNA"/>
</dbReference>
<dbReference type="CDD" id="cd21120">
    <property type="entry name" value="SPASM_anSME"/>
    <property type="match status" value="1"/>
</dbReference>
<accession>A0A6D2GEX3</accession>
<feature type="domain" description="4Fe4S-binding SPASM" evidence="3">
    <location>
        <begin position="2"/>
        <end position="54"/>
    </location>
</feature>
<proteinExistence type="predicted"/>
<dbReference type="GO" id="GO:0051539">
    <property type="term" value="F:4 iron, 4 sulfur cluster binding"/>
    <property type="evidence" value="ECO:0007669"/>
    <property type="project" value="UniProtKB-KW"/>
</dbReference>
<keyword evidence="2" id="KW-0004">4Fe-4S</keyword>